<protein>
    <recommendedName>
        <fullName evidence="4">Phage protein</fullName>
    </recommendedName>
</protein>
<feature type="region of interest" description="Disordered" evidence="1">
    <location>
        <begin position="41"/>
        <end position="68"/>
    </location>
</feature>
<accession>A0AB35IQK8</accession>
<dbReference type="EMBL" id="JAQMJO010000001">
    <property type="protein sequence ID" value="MDB8605165.1"/>
    <property type="molecule type" value="Genomic_DNA"/>
</dbReference>
<comment type="caution">
    <text evidence="2">The sequence shown here is derived from an EMBL/GenBank/DDBJ whole genome shotgun (WGS) entry which is preliminary data.</text>
</comment>
<feature type="compositionally biased region" description="Polar residues" evidence="1">
    <location>
        <begin position="11"/>
        <end position="20"/>
    </location>
</feature>
<dbReference type="AlphaFoldDB" id="A0AB35IQK8"/>
<sequence>MVFSKDKLQELANSQKKNSGNKVHVETLGMYLGVKPRPHYPKLKGIDGKTLKDEEGRDRRSEVSDGDTYTLSELGTSKMILVVADSGQLLEIGSVYNIMGIGHDIRSANMYFLDELGSVDELMEE</sequence>
<dbReference type="RefSeq" id="WP_195188008.1">
    <property type="nucleotide sequence ID" value="NZ_CP145860.1"/>
</dbReference>
<reference evidence="2" key="1">
    <citation type="submission" date="2023-01" db="EMBL/GenBank/DDBJ databases">
        <title>Human gut microbiome strain richness.</title>
        <authorList>
            <person name="Chen-Liaw A."/>
        </authorList>
    </citation>
    <scope>NUCLEOTIDE SEQUENCE</scope>
    <source>
        <strain evidence="2">1001283st1_B9_1001283B150217_161031</strain>
    </source>
</reference>
<proteinExistence type="predicted"/>
<name>A0AB35IQK8_STRSL</name>
<evidence type="ECO:0000313" key="2">
    <source>
        <dbReference type="EMBL" id="MDB8605165.1"/>
    </source>
</evidence>
<gene>
    <name evidence="2" type="ORF">PNU22_01525</name>
</gene>
<evidence type="ECO:0000313" key="3">
    <source>
        <dbReference type="Proteomes" id="UP001212483"/>
    </source>
</evidence>
<organism evidence="2 3">
    <name type="scientific">Streptococcus salivarius</name>
    <dbReference type="NCBI Taxonomy" id="1304"/>
    <lineage>
        <taxon>Bacteria</taxon>
        <taxon>Bacillati</taxon>
        <taxon>Bacillota</taxon>
        <taxon>Bacilli</taxon>
        <taxon>Lactobacillales</taxon>
        <taxon>Streptococcaceae</taxon>
        <taxon>Streptococcus</taxon>
    </lineage>
</organism>
<feature type="region of interest" description="Disordered" evidence="1">
    <location>
        <begin position="1"/>
        <end position="20"/>
    </location>
</feature>
<feature type="compositionally biased region" description="Basic and acidic residues" evidence="1">
    <location>
        <begin position="44"/>
        <end position="63"/>
    </location>
</feature>
<evidence type="ECO:0000256" key="1">
    <source>
        <dbReference type="SAM" id="MobiDB-lite"/>
    </source>
</evidence>
<dbReference type="Proteomes" id="UP001212483">
    <property type="component" value="Unassembled WGS sequence"/>
</dbReference>
<evidence type="ECO:0008006" key="4">
    <source>
        <dbReference type="Google" id="ProtNLM"/>
    </source>
</evidence>